<feature type="region of interest" description="Disordered" evidence="1">
    <location>
        <begin position="519"/>
        <end position="547"/>
    </location>
</feature>
<reference evidence="3" key="1">
    <citation type="journal article" date="2021" name="Sci. Rep.">
        <title>Diploid genomic architecture of Nitzschia inconspicua, an elite biomass production diatom.</title>
        <authorList>
            <person name="Oliver A."/>
            <person name="Podell S."/>
            <person name="Pinowska A."/>
            <person name="Traller J.C."/>
            <person name="Smith S.R."/>
            <person name="McClure R."/>
            <person name="Beliaev A."/>
            <person name="Bohutskyi P."/>
            <person name="Hill E.A."/>
            <person name="Rabines A."/>
            <person name="Zheng H."/>
            <person name="Allen L.Z."/>
            <person name="Kuo A."/>
            <person name="Grigoriev I.V."/>
            <person name="Allen A.E."/>
            <person name="Hazlebeck D."/>
            <person name="Allen E.E."/>
        </authorList>
    </citation>
    <scope>NUCLEOTIDE SEQUENCE</scope>
    <source>
        <strain evidence="3">Hildebrandi</strain>
    </source>
</reference>
<keyword evidence="2" id="KW-0812">Transmembrane</keyword>
<name>A0A9K3PBL9_9STRA</name>
<feature type="compositionally biased region" description="Basic and acidic residues" evidence="1">
    <location>
        <begin position="114"/>
        <end position="131"/>
    </location>
</feature>
<dbReference type="OrthoDB" id="49043at2759"/>
<gene>
    <name evidence="3" type="ORF">IV203_023590</name>
</gene>
<feature type="region of interest" description="Disordered" evidence="1">
    <location>
        <begin position="210"/>
        <end position="286"/>
    </location>
</feature>
<organism evidence="3 4">
    <name type="scientific">Nitzschia inconspicua</name>
    <dbReference type="NCBI Taxonomy" id="303405"/>
    <lineage>
        <taxon>Eukaryota</taxon>
        <taxon>Sar</taxon>
        <taxon>Stramenopiles</taxon>
        <taxon>Ochrophyta</taxon>
        <taxon>Bacillariophyta</taxon>
        <taxon>Bacillariophyceae</taxon>
        <taxon>Bacillariophycidae</taxon>
        <taxon>Bacillariales</taxon>
        <taxon>Bacillariaceae</taxon>
        <taxon>Nitzschia</taxon>
    </lineage>
</organism>
<keyword evidence="2" id="KW-1133">Transmembrane helix</keyword>
<evidence type="ECO:0008006" key="5">
    <source>
        <dbReference type="Google" id="ProtNLM"/>
    </source>
</evidence>
<keyword evidence="2" id="KW-0472">Membrane</keyword>
<evidence type="ECO:0000256" key="2">
    <source>
        <dbReference type="SAM" id="Phobius"/>
    </source>
</evidence>
<feature type="compositionally biased region" description="Acidic residues" evidence="1">
    <location>
        <begin position="701"/>
        <end position="716"/>
    </location>
</feature>
<evidence type="ECO:0000313" key="4">
    <source>
        <dbReference type="Proteomes" id="UP000693970"/>
    </source>
</evidence>
<feature type="compositionally biased region" description="Basic and acidic residues" evidence="1">
    <location>
        <begin position="680"/>
        <end position="700"/>
    </location>
</feature>
<feature type="region of interest" description="Disordered" evidence="1">
    <location>
        <begin position="602"/>
        <end position="645"/>
    </location>
</feature>
<dbReference type="Proteomes" id="UP000693970">
    <property type="component" value="Unassembled WGS sequence"/>
</dbReference>
<reference evidence="3" key="2">
    <citation type="submission" date="2021-04" db="EMBL/GenBank/DDBJ databases">
        <authorList>
            <person name="Podell S."/>
        </authorList>
    </citation>
    <scope>NUCLEOTIDE SEQUENCE</scope>
    <source>
        <strain evidence="3">Hildebrandi</strain>
    </source>
</reference>
<dbReference type="EMBL" id="JAGRRH010000026">
    <property type="protein sequence ID" value="KAG7341637.1"/>
    <property type="molecule type" value="Genomic_DNA"/>
</dbReference>
<feature type="region of interest" description="Disordered" evidence="1">
    <location>
        <begin position="103"/>
        <end position="131"/>
    </location>
</feature>
<feature type="compositionally biased region" description="Low complexity" evidence="1">
    <location>
        <begin position="611"/>
        <end position="632"/>
    </location>
</feature>
<evidence type="ECO:0000313" key="3">
    <source>
        <dbReference type="EMBL" id="KAG7341637.1"/>
    </source>
</evidence>
<keyword evidence="4" id="KW-1185">Reference proteome</keyword>
<sequence>MGISHDFREGTRSVNGMGSGNRFIQKYIFVMINVTLMAVFRSYVELIMQPARLMDVAPCQSLHAASDGLLDVDDHRSLYNEKWPPKNIPVRRYHEWAYSGSATSSQYKKGSNRAVDHRPKDDDEYYEGHVDKDDYYYGPTSESHGKRPSEQKFEYYDKIPKHTKKDGYGGKGKVGKSTKRDECLNYHYEYETEIYPADEEDEVDSDHALDRHYGKRTRGGKGKGGKTEKSSKSMKKSKICTDSPVEAPPTVSPSPTSFGEAPSEQAPSATNSPDEPTQFTPSPTSEDSVAVTLPAFALAYDVPNLRQPIREELDALEAVTNLYLETFFFKEFDGNSFTVLDDFITELLEASFTQGLPIEVDYLSTARFNPFSTIMPSAAQLNTALVEAFSGVNILSYEAFLNEELPDGNVFIGSTVIFLQEAGNEAPNTTRSGIGITGITAAAVAFTLLAAGFVLYKRRQDAVEPDKLNKADGTIAGETFTGETYDGTASVSAASMDYLRRYNEEDGTLKTVSNLGTIHESDNIDNVSPEHWNSNSQSKGEVDCKGNTIEHSTLNKPSSVFSSGARSGSFDEIALQGPAYGGSIDNIMLDTLSSSEELSLPGISGEKMATSNSTMKFSSSSSYDSVDGGSPSTASSLSIRGTSARRPRTVAEIEALLSADLGHDIDDASASTNVFEEEPSERSINRPRTVEEIESLLHADLEDDSTLELPFSDEDDTIHPED</sequence>
<protein>
    <recommendedName>
        <fullName evidence="5">Transmembrane protein</fullName>
    </recommendedName>
</protein>
<comment type="caution">
    <text evidence="3">The sequence shown here is derived from an EMBL/GenBank/DDBJ whole genome shotgun (WGS) entry which is preliminary data.</text>
</comment>
<feature type="compositionally biased region" description="Basic residues" evidence="1">
    <location>
        <begin position="213"/>
        <end position="224"/>
    </location>
</feature>
<evidence type="ECO:0000256" key="1">
    <source>
        <dbReference type="SAM" id="MobiDB-lite"/>
    </source>
</evidence>
<proteinExistence type="predicted"/>
<feature type="region of interest" description="Disordered" evidence="1">
    <location>
        <begin position="669"/>
        <end position="722"/>
    </location>
</feature>
<feature type="transmembrane region" description="Helical" evidence="2">
    <location>
        <begin position="434"/>
        <end position="456"/>
    </location>
</feature>
<feature type="compositionally biased region" description="Polar residues" evidence="1">
    <location>
        <begin position="265"/>
        <end position="286"/>
    </location>
</feature>
<feature type="transmembrane region" description="Helical" evidence="2">
    <location>
        <begin position="27"/>
        <end position="44"/>
    </location>
</feature>
<accession>A0A9K3PBL9</accession>
<dbReference type="AlphaFoldDB" id="A0A9K3PBL9"/>